<comment type="cofactor">
    <cofactor evidence="1">
        <name>K(+)</name>
        <dbReference type="ChEBI" id="CHEBI:29103"/>
    </cofactor>
</comment>
<keyword evidence="12" id="KW-0670">Pyruvate</keyword>
<dbReference type="InterPro" id="IPR015795">
    <property type="entry name" value="Pyrv_Knase_C"/>
</dbReference>
<dbReference type="EMBL" id="UXSR01000100">
    <property type="protein sequence ID" value="VDD74944.1"/>
    <property type="molecule type" value="Genomic_DNA"/>
</dbReference>
<evidence type="ECO:0000256" key="13">
    <source>
        <dbReference type="RuleBase" id="RU000504"/>
    </source>
</evidence>
<dbReference type="SUPFAM" id="SSF50800">
    <property type="entry name" value="PK beta-barrel domain-like"/>
    <property type="match status" value="1"/>
</dbReference>
<dbReference type="Pfam" id="PF02887">
    <property type="entry name" value="PK_C"/>
    <property type="match status" value="1"/>
</dbReference>
<dbReference type="GO" id="GO:0016301">
    <property type="term" value="F:kinase activity"/>
    <property type="evidence" value="ECO:0007669"/>
    <property type="project" value="UniProtKB-KW"/>
</dbReference>
<comment type="pathway">
    <text evidence="2 13">Carbohydrate degradation; glycolysis; pyruvate from D-glyceraldehyde 3-phosphate: step 5/5.</text>
</comment>
<evidence type="ECO:0000256" key="6">
    <source>
        <dbReference type="ARBA" id="ARBA00022723"/>
    </source>
</evidence>
<dbReference type="EC" id="2.7.1.40" evidence="4 13"/>
<evidence type="ECO:0000256" key="7">
    <source>
        <dbReference type="ARBA" id="ARBA00022741"/>
    </source>
</evidence>
<dbReference type="Gene3D" id="2.40.33.10">
    <property type="entry name" value="PK beta-barrel domain-like"/>
    <property type="match status" value="1"/>
</dbReference>
<dbReference type="UniPathway" id="UPA00109">
    <property type="reaction ID" value="UER00188"/>
</dbReference>
<dbReference type="Gene3D" id="3.20.20.60">
    <property type="entry name" value="Phosphoenolpyruvate-binding domains"/>
    <property type="match status" value="1"/>
</dbReference>
<evidence type="ECO:0000313" key="16">
    <source>
        <dbReference type="EMBL" id="VDD74944.1"/>
    </source>
</evidence>
<dbReference type="InterPro" id="IPR001697">
    <property type="entry name" value="Pyr_Knase"/>
</dbReference>
<reference evidence="18" key="2">
    <citation type="submission" date="2019-11" db="UniProtKB">
        <authorList>
            <consortium name="WormBaseParasite"/>
        </authorList>
    </citation>
    <scope>IDENTIFICATION</scope>
</reference>
<dbReference type="PANTHER" id="PTHR11817">
    <property type="entry name" value="PYRUVATE KINASE"/>
    <property type="match status" value="1"/>
</dbReference>
<dbReference type="InterPro" id="IPR015813">
    <property type="entry name" value="Pyrv/PenolPyrv_kinase-like_dom"/>
</dbReference>
<comment type="catalytic activity">
    <reaction evidence="13">
        <text>pyruvate + ATP = phosphoenolpyruvate + ADP + H(+)</text>
        <dbReference type="Rhea" id="RHEA:18157"/>
        <dbReference type="ChEBI" id="CHEBI:15361"/>
        <dbReference type="ChEBI" id="CHEBI:15378"/>
        <dbReference type="ChEBI" id="CHEBI:30616"/>
        <dbReference type="ChEBI" id="CHEBI:58702"/>
        <dbReference type="ChEBI" id="CHEBI:456216"/>
        <dbReference type="EC" id="2.7.1.40"/>
    </reaction>
</comment>
<evidence type="ECO:0000256" key="3">
    <source>
        <dbReference type="ARBA" id="ARBA00008663"/>
    </source>
</evidence>
<evidence type="ECO:0000256" key="2">
    <source>
        <dbReference type="ARBA" id="ARBA00004997"/>
    </source>
</evidence>
<dbReference type="GO" id="GO:0005524">
    <property type="term" value="F:ATP binding"/>
    <property type="evidence" value="ECO:0007669"/>
    <property type="project" value="UniProtKB-KW"/>
</dbReference>
<keyword evidence="17" id="KW-1185">Reference proteome</keyword>
<evidence type="ECO:0000256" key="4">
    <source>
        <dbReference type="ARBA" id="ARBA00012142"/>
    </source>
</evidence>
<dbReference type="Gene3D" id="3.40.1380.20">
    <property type="entry name" value="Pyruvate kinase, C-terminal domain"/>
    <property type="match status" value="1"/>
</dbReference>
<dbReference type="WBParaSite" id="MCU_004713-RA">
    <property type="protein sequence ID" value="MCU_004713-RA"/>
    <property type="gene ID" value="MCU_004713"/>
</dbReference>
<dbReference type="InterPro" id="IPR015806">
    <property type="entry name" value="Pyrv_Knase_insert_dom_sf"/>
</dbReference>
<dbReference type="Proteomes" id="UP000267029">
    <property type="component" value="Unassembled WGS sequence"/>
</dbReference>
<dbReference type="PRINTS" id="PR01050">
    <property type="entry name" value="PYRUVTKNASE"/>
</dbReference>
<dbReference type="SUPFAM" id="SSF52935">
    <property type="entry name" value="PK C-terminal domain-like"/>
    <property type="match status" value="1"/>
</dbReference>
<evidence type="ECO:0000259" key="14">
    <source>
        <dbReference type="Pfam" id="PF00224"/>
    </source>
</evidence>
<evidence type="ECO:0000256" key="11">
    <source>
        <dbReference type="ARBA" id="ARBA00023152"/>
    </source>
</evidence>
<dbReference type="NCBIfam" id="TIGR01064">
    <property type="entry name" value="pyruv_kin"/>
    <property type="match status" value="1"/>
</dbReference>
<evidence type="ECO:0000259" key="15">
    <source>
        <dbReference type="Pfam" id="PF02887"/>
    </source>
</evidence>
<keyword evidence="11 13" id="KW-0324">Glycolysis</keyword>
<accession>A0A0R3U339</accession>
<gene>
    <name evidence="16" type="ORF">MCOS_LOCUS947</name>
</gene>
<feature type="domain" description="Pyruvate kinase barrel" evidence="14">
    <location>
        <begin position="49"/>
        <end position="377"/>
    </location>
</feature>
<dbReference type="OrthoDB" id="108365at2759"/>
<sequence length="584" mass="64364">MEFIALPSMYNSPSNEILFGSSGCWEGKLSSRIGHACQLDIDQVAEFPRATSVVCSLGASWFSAEGIKTMIDNGMNMLRLNLNTLSREMCLEAVKTVRKLEELSNYKHCVAIVMDVTVESIRTGFFQGGPKSVVVFNEGDKVQLTMDESIRNDCTKERMFIDTSNFPQMIHNVYKGDRIFLGDGLVCMIVKEIGMDYINCLVEEGGPVTGYQRVILPRERLYHRSIEASYLKDLAFAAECNVDFVFTSYADNAQMILDAKSRLPTGTKVFANIETKASVRNLAELIEHADGIVVSRAALGLEFPPEKIFKLQKYIIAHCNVARRPVFVIAQLLESMYNKPRPTRAEASDVANAVLDGADGLILTSETSKGIYPHDAVKFMHQICREAERAMFHKTIRSELNAYRASMGLCKRNISHVTALSAVEAAENSNAKGIFVITTTGESAISVACAGPCCPVIAITRHPEVARHCHAYRGVFPFVYTGERLQSWSADVDLRLNAAVKFARSEGIVKPQDTVVIVTGTIAGTGRTNTMQIFKVPGEKNRLEVVSSKSKLVYPDVDLEALRLANGHGDLRGPTGVDLPRCPL</sequence>
<evidence type="ECO:0000256" key="8">
    <source>
        <dbReference type="ARBA" id="ARBA00022777"/>
    </source>
</evidence>
<keyword evidence="6" id="KW-0479">Metal-binding</keyword>
<evidence type="ECO:0000313" key="18">
    <source>
        <dbReference type="WBParaSite" id="MCU_004713-RA"/>
    </source>
</evidence>
<feature type="domain" description="Pyruvate kinase C-terminal" evidence="15">
    <location>
        <begin position="418"/>
        <end position="533"/>
    </location>
</feature>
<dbReference type="Pfam" id="PF00224">
    <property type="entry name" value="PK"/>
    <property type="match status" value="1"/>
</dbReference>
<evidence type="ECO:0000256" key="5">
    <source>
        <dbReference type="ARBA" id="ARBA00022679"/>
    </source>
</evidence>
<evidence type="ECO:0000256" key="10">
    <source>
        <dbReference type="ARBA" id="ARBA00022842"/>
    </source>
</evidence>
<name>A0A0R3U339_MESCO</name>
<dbReference type="InterPro" id="IPR036918">
    <property type="entry name" value="Pyrv_Knase_C_sf"/>
</dbReference>
<reference evidence="16 17" key="1">
    <citation type="submission" date="2018-10" db="EMBL/GenBank/DDBJ databases">
        <authorList>
            <consortium name="Pathogen Informatics"/>
        </authorList>
    </citation>
    <scope>NUCLEOTIDE SEQUENCE [LARGE SCALE GENOMIC DNA]</scope>
</reference>
<dbReference type="SUPFAM" id="SSF51621">
    <property type="entry name" value="Phosphoenolpyruvate/pyruvate domain"/>
    <property type="match status" value="1"/>
</dbReference>
<dbReference type="STRING" id="53468.A0A0R3U339"/>
<evidence type="ECO:0000256" key="9">
    <source>
        <dbReference type="ARBA" id="ARBA00022840"/>
    </source>
</evidence>
<keyword evidence="10 13" id="KW-0460">Magnesium</keyword>
<dbReference type="InterPro" id="IPR040442">
    <property type="entry name" value="Pyrv_kinase-like_dom_sf"/>
</dbReference>
<protein>
    <recommendedName>
        <fullName evidence="4 13">Pyruvate kinase</fullName>
        <ecNumber evidence="4 13">2.7.1.40</ecNumber>
    </recommendedName>
</protein>
<dbReference type="GO" id="GO:0030955">
    <property type="term" value="F:potassium ion binding"/>
    <property type="evidence" value="ECO:0007669"/>
    <property type="project" value="InterPro"/>
</dbReference>
<organism evidence="18">
    <name type="scientific">Mesocestoides corti</name>
    <name type="common">Flatworm</name>
    <dbReference type="NCBI Taxonomy" id="53468"/>
    <lineage>
        <taxon>Eukaryota</taxon>
        <taxon>Metazoa</taxon>
        <taxon>Spiralia</taxon>
        <taxon>Lophotrochozoa</taxon>
        <taxon>Platyhelminthes</taxon>
        <taxon>Cestoda</taxon>
        <taxon>Eucestoda</taxon>
        <taxon>Cyclophyllidea</taxon>
        <taxon>Mesocestoididae</taxon>
        <taxon>Mesocestoides</taxon>
    </lineage>
</organism>
<comment type="similarity">
    <text evidence="3 13">Belongs to the pyruvate kinase family.</text>
</comment>
<proteinExistence type="inferred from homology"/>
<evidence type="ECO:0000313" key="17">
    <source>
        <dbReference type="Proteomes" id="UP000267029"/>
    </source>
</evidence>
<keyword evidence="8 13" id="KW-0418">Kinase</keyword>
<dbReference type="GO" id="GO:0004743">
    <property type="term" value="F:pyruvate kinase activity"/>
    <property type="evidence" value="ECO:0007669"/>
    <property type="project" value="UniProtKB-EC"/>
</dbReference>
<dbReference type="InterPro" id="IPR015793">
    <property type="entry name" value="Pyrv_Knase_brl"/>
</dbReference>
<evidence type="ECO:0000256" key="12">
    <source>
        <dbReference type="ARBA" id="ARBA00023317"/>
    </source>
</evidence>
<dbReference type="GO" id="GO:0000287">
    <property type="term" value="F:magnesium ion binding"/>
    <property type="evidence" value="ECO:0007669"/>
    <property type="project" value="InterPro"/>
</dbReference>
<dbReference type="InterPro" id="IPR011037">
    <property type="entry name" value="Pyrv_Knase-like_insert_dom_sf"/>
</dbReference>
<dbReference type="AlphaFoldDB" id="A0A0R3U339"/>
<evidence type="ECO:0000256" key="1">
    <source>
        <dbReference type="ARBA" id="ARBA00001958"/>
    </source>
</evidence>
<keyword evidence="5 13" id="KW-0808">Transferase</keyword>
<keyword evidence="7" id="KW-0547">Nucleotide-binding</keyword>
<keyword evidence="9" id="KW-0067">ATP-binding</keyword>